<feature type="region of interest" description="Disordered" evidence="1">
    <location>
        <begin position="69"/>
        <end position="98"/>
    </location>
</feature>
<dbReference type="EMBL" id="CAACVS010000225">
    <property type="protein sequence ID" value="VEU39463.1"/>
    <property type="molecule type" value="Genomic_DNA"/>
</dbReference>
<gene>
    <name evidence="2" type="ORF">PSNMU_V1.4_AUG-EV-PASAV3_0063970</name>
</gene>
<reference evidence="2 3" key="1">
    <citation type="submission" date="2019-01" db="EMBL/GenBank/DDBJ databases">
        <authorList>
            <person name="Ferrante I. M."/>
        </authorList>
    </citation>
    <scope>NUCLEOTIDE SEQUENCE [LARGE SCALE GENOMIC DNA]</scope>
    <source>
        <strain evidence="2 3">B856</strain>
    </source>
</reference>
<organism evidence="2 3">
    <name type="scientific">Pseudo-nitzschia multistriata</name>
    <dbReference type="NCBI Taxonomy" id="183589"/>
    <lineage>
        <taxon>Eukaryota</taxon>
        <taxon>Sar</taxon>
        <taxon>Stramenopiles</taxon>
        <taxon>Ochrophyta</taxon>
        <taxon>Bacillariophyta</taxon>
        <taxon>Bacillariophyceae</taxon>
        <taxon>Bacillariophycidae</taxon>
        <taxon>Bacillariales</taxon>
        <taxon>Bacillariaceae</taxon>
        <taxon>Pseudo-nitzschia</taxon>
    </lineage>
</organism>
<dbReference type="AlphaFoldDB" id="A0A448ZBM8"/>
<evidence type="ECO:0000256" key="1">
    <source>
        <dbReference type="SAM" id="MobiDB-lite"/>
    </source>
</evidence>
<name>A0A448ZBM8_9STRA</name>
<dbReference type="Proteomes" id="UP000291116">
    <property type="component" value="Unassembled WGS sequence"/>
</dbReference>
<evidence type="ECO:0000313" key="3">
    <source>
        <dbReference type="Proteomes" id="UP000291116"/>
    </source>
</evidence>
<evidence type="ECO:0000313" key="2">
    <source>
        <dbReference type="EMBL" id="VEU39463.1"/>
    </source>
</evidence>
<keyword evidence="3" id="KW-1185">Reference proteome</keyword>
<sequence>MDLKLIFPSALKCVHSSAFLFSSFVSTLKKAWYSSSVMSSFERVQMAGFPFKTSQSKVVTSFVFFGFSSTSSSSVTSKSSPSVFSSSAALSSSSSTSTSIVVTVLNDIGWVTNSE</sequence>
<proteinExistence type="predicted"/>
<protein>
    <submittedName>
        <fullName evidence="2">Uncharacterized protein</fullName>
    </submittedName>
</protein>
<accession>A0A448ZBM8</accession>